<name>X1M6M4_9ZZZZ</name>
<dbReference type="NCBIfam" id="TIGR00229">
    <property type="entry name" value="sensory_box"/>
    <property type="match status" value="1"/>
</dbReference>
<dbReference type="InterPro" id="IPR035965">
    <property type="entry name" value="PAS-like_dom_sf"/>
</dbReference>
<dbReference type="SUPFAM" id="SSF55785">
    <property type="entry name" value="PYP-like sensor domain (PAS domain)"/>
    <property type="match status" value="1"/>
</dbReference>
<sequence>YRDVIHPDELGKISQRFKKRMDGKKVPTHYKTIIIGKDKRSIPVKLTSTKVDIDDSNYIILIVHDITEEKRNKELLAIDKEKAQNYLDIAEVIIVIINSDGVVTLYKTIRQSF</sequence>
<evidence type="ECO:0008006" key="2">
    <source>
        <dbReference type="Google" id="ProtNLM"/>
    </source>
</evidence>
<reference evidence="1" key="1">
    <citation type="journal article" date="2014" name="Front. Microbiol.">
        <title>High frequency of phylogenetically diverse reductive dehalogenase-homologous genes in deep subseafloor sedimentary metagenomes.</title>
        <authorList>
            <person name="Kawai M."/>
            <person name="Futagami T."/>
            <person name="Toyoda A."/>
            <person name="Takaki Y."/>
            <person name="Nishi S."/>
            <person name="Hori S."/>
            <person name="Arai W."/>
            <person name="Tsubouchi T."/>
            <person name="Morono Y."/>
            <person name="Uchiyama I."/>
            <person name="Ito T."/>
            <person name="Fujiyama A."/>
            <person name="Inagaki F."/>
            <person name="Takami H."/>
        </authorList>
    </citation>
    <scope>NUCLEOTIDE SEQUENCE</scope>
    <source>
        <strain evidence="1">Expedition CK06-06</strain>
    </source>
</reference>
<dbReference type="EMBL" id="BARU01046476">
    <property type="protein sequence ID" value="GAI01979.1"/>
    <property type="molecule type" value="Genomic_DNA"/>
</dbReference>
<protein>
    <recommendedName>
        <fullName evidence="2">PAC domain-containing protein</fullName>
    </recommendedName>
</protein>
<dbReference type="InterPro" id="IPR000014">
    <property type="entry name" value="PAS"/>
</dbReference>
<dbReference type="AlphaFoldDB" id="X1M6M4"/>
<gene>
    <name evidence="1" type="ORF">S03H2_70095</name>
</gene>
<proteinExistence type="predicted"/>
<dbReference type="Gene3D" id="3.30.450.20">
    <property type="entry name" value="PAS domain"/>
    <property type="match status" value="1"/>
</dbReference>
<organism evidence="1">
    <name type="scientific">marine sediment metagenome</name>
    <dbReference type="NCBI Taxonomy" id="412755"/>
    <lineage>
        <taxon>unclassified sequences</taxon>
        <taxon>metagenomes</taxon>
        <taxon>ecological metagenomes</taxon>
    </lineage>
</organism>
<feature type="non-terminal residue" evidence="1">
    <location>
        <position position="1"/>
    </location>
</feature>
<evidence type="ECO:0000313" key="1">
    <source>
        <dbReference type="EMBL" id="GAI01979.1"/>
    </source>
</evidence>
<comment type="caution">
    <text evidence="1">The sequence shown here is derived from an EMBL/GenBank/DDBJ whole genome shotgun (WGS) entry which is preliminary data.</text>
</comment>
<dbReference type="CDD" id="cd00130">
    <property type="entry name" value="PAS"/>
    <property type="match status" value="1"/>
</dbReference>
<accession>X1M6M4</accession>